<gene>
    <name evidence="1" type="ORF">EV190_12557</name>
</gene>
<organism evidence="1 2">
    <name type="scientific">Actinorugispora endophytica</name>
    <dbReference type="NCBI Taxonomy" id="1605990"/>
    <lineage>
        <taxon>Bacteria</taxon>
        <taxon>Bacillati</taxon>
        <taxon>Actinomycetota</taxon>
        <taxon>Actinomycetes</taxon>
        <taxon>Streptosporangiales</taxon>
        <taxon>Nocardiopsidaceae</taxon>
        <taxon>Actinorugispora</taxon>
    </lineage>
</organism>
<dbReference type="AlphaFoldDB" id="A0A4R6UHM2"/>
<evidence type="ECO:0000313" key="2">
    <source>
        <dbReference type="Proteomes" id="UP000295281"/>
    </source>
</evidence>
<dbReference type="EMBL" id="SNYN01000025">
    <property type="protein sequence ID" value="TDQ46370.1"/>
    <property type="molecule type" value="Genomic_DNA"/>
</dbReference>
<accession>A0A4R6UHM2</accession>
<name>A0A4R6UHM2_9ACTN</name>
<reference evidence="1 2" key="1">
    <citation type="submission" date="2019-03" db="EMBL/GenBank/DDBJ databases">
        <title>Genomic Encyclopedia of Type Strains, Phase IV (KMG-IV): sequencing the most valuable type-strain genomes for metagenomic binning, comparative biology and taxonomic classification.</title>
        <authorList>
            <person name="Goeker M."/>
        </authorList>
    </citation>
    <scope>NUCLEOTIDE SEQUENCE [LARGE SCALE GENOMIC DNA]</scope>
    <source>
        <strain evidence="1 2">DSM 46770</strain>
    </source>
</reference>
<evidence type="ECO:0000313" key="1">
    <source>
        <dbReference type="EMBL" id="TDQ46370.1"/>
    </source>
</evidence>
<comment type="caution">
    <text evidence="1">The sequence shown here is derived from an EMBL/GenBank/DDBJ whole genome shotgun (WGS) entry which is preliminary data.</text>
</comment>
<dbReference type="Proteomes" id="UP000295281">
    <property type="component" value="Unassembled WGS sequence"/>
</dbReference>
<keyword evidence="2" id="KW-1185">Reference proteome</keyword>
<protein>
    <submittedName>
        <fullName evidence="1">Uncharacterized protein</fullName>
    </submittedName>
</protein>
<sequence length="219" mass="23258">MTPSPFDRDTSALAGRCAALAGLGDAELGARLLRATPTHENRPDGVLGTWARTAVEVGRELADAPSPAAGVRVREASGGVGAGEIVLAEYHHRSSEVVLRGDALELAGALVELAGWEAWFPPERVREAAVWHELAHRMLHGAPSRDLRRRLDHRVAGAGRFRLRGHVAGADEVVAHTVAHRRSGLGRSPMLLTLGLAEALPYTSAGRARPRPYPALLGG</sequence>
<dbReference type="RefSeq" id="WP_208113261.1">
    <property type="nucleotide sequence ID" value="NZ_SNYN01000025.1"/>
</dbReference>
<proteinExistence type="predicted"/>